<dbReference type="Pfam" id="PF01753">
    <property type="entry name" value="zf-MYND"/>
    <property type="match status" value="1"/>
</dbReference>
<dbReference type="PROSITE" id="PS50865">
    <property type="entry name" value="ZF_MYND_2"/>
    <property type="match status" value="1"/>
</dbReference>
<protein>
    <recommendedName>
        <fullName evidence="5">MYND-type domain-containing protein</fullName>
    </recommendedName>
</protein>
<evidence type="ECO:0000256" key="2">
    <source>
        <dbReference type="ARBA" id="ARBA00022771"/>
    </source>
</evidence>
<accession>K0RZA0</accession>
<dbReference type="EMBL" id="AGNL01027043">
    <property type="protein sequence ID" value="EJK57789.1"/>
    <property type="molecule type" value="Genomic_DNA"/>
</dbReference>
<dbReference type="OrthoDB" id="200773at2759"/>
<proteinExistence type="predicted"/>
<dbReference type="SUPFAM" id="SSF144232">
    <property type="entry name" value="HIT/MYND zinc finger-like"/>
    <property type="match status" value="1"/>
</dbReference>
<keyword evidence="7" id="KW-1185">Reference proteome</keyword>
<evidence type="ECO:0000259" key="5">
    <source>
        <dbReference type="PROSITE" id="PS50865"/>
    </source>
</evidence>
<dbReference type="Pfam" id="PF08238">
    <property type="entry name" value="Sel1"/>
    <property type="match status" value="3"/>
</dbReference>
<dbReference type="InterPro" id="IPR002893">
    <property type="entry name" value="Znf_MYND"/>
</dbReference>
<dbReference type="Gene3D" id="6.10.140.2220">
    <property type="match status" value="1"/>
</dbReference>
<dbReference type="PANTHER" id="PTHR43628">
    <property type="entry name" value="ACTIVATOR OF C KINASE PROTEIN 1-RELATED"/>
    <property type="match status" value="1"/>
</dbReference>
<feature type="domain" description="MYND-type" evidence="5">
    <location>
        <begin position="8"/>
        <end position="49"/>
    </location>
</feature>
<keyword evidence="2 4" id="KW-0863">Zinc-finger</keyword>
<evidence type="ECO:0000256" key="4">
    <source>
        <dbReference type="PROSITE-ProRule" id="PRU00134"/>
    </source>
</evidence>
<dbReference type="InterPro" id="IPR052945">
    <property type="entry name" value="Mitotic_Regulator"/>
</dbReference>
<dbReference type="GO" id="GO:0008270">
    <property type="term" value="F:zinc ion binding"/>
    <property type="evidence" value="ECO:0007669"/>
    <property type="project" value="UniProtKB-KW"/>
</dbReference>
<dbReference type="InterPro" id="IPR006597">
    <property type="entry name" value="Sel1-like"/>
</dbReference>
<keyword evidence="3" id="KW-0862">Zinc</keyword>
<dbReference type="PANTHER" id="PTHR43628:SF1">
    <property type="entry name" value="CHITIN SYNTHASE REGULATORY FACTOR 2-RELATED"/>
    <property type="match status" value="1"/>
</dbReference>
<name>K0RZA0_THAOC</name>
<dbReference type="eggNOG" id="KOG1550">
    <property type="taxonomic scope" value="Eukaryota"/>
</dbReference>
<evidence type="ECO:0000313" key="6">
    <source>
        <dbReference type="EMBL" id="EJK57789.1"/>
    </source>
</evidence>
<gene>
    <name evidence="6" type="ORF">THAOC_22135</name>
</gene>
<reference evidence="6 7" key="1">
    <citation type="journal article" date="2012" name="Genome Biol.">
        <title>Genome and low-iron response of an oceanic diatom adapted to chronic iron limitation.</title>
        <authorList>
            <person name="Lommer M."/>
            <person name="Specht M."/>
            <person name="Roy A.S."/>
            <person name="Kraemer L."/>
            <person name="Andreson R."/>
            <person name="Gutowska M.A."/>
            <person name="Wolf J."/>
            <person name="Bergner S.V."/>
            <person name="Schilhabel M.B."/>
            <person name="Klostermeier U.C."/>
            <person name="Beiko R.G."/>
            <person name="Rosenstiel P."/>
            <person name="Hippler M."/>
            <person name="Laroche J."/>
        </authorList>
    </citation>
    <scope>NUCLEOTIDE SEQUENCE [LARGE SCALE GENOMIC DNA]</scope>
    <source>
        <strain evidence="6 7">CCMP1005</strain>
    </source>
</reference>
<dbReference type="Proteomes" id="UP000266841">
    <property type="component" value="Unassembled WGS sequence"/>
</dbReference>
<dbReference type="SMART" id="SM00671">
    <property type="entry name" value="SEL1"/>
    <property type="match status" value="3"/>
</dbReference>
<dbReference type="SUPFAM" id="SSF81901">
    <property type="entry name" value="HCP-like"/>
    <property type="match status" value="1"/>
</dbReference>
<sequence>MSASAEICANCAAVASDAVNLKYCTACRLVKYCGVDCQRAHRRQHKKACKLRAVELKDERLYGQGHERPEGDSCPICTLPIPLPMHNHSGFYICCMKRICCGCKVAAVKRDMFDCPFCRTPIIKDADVATALAMVQKRVDAEDPEAMAFLGTHYLFGSLGVQKDVKRSMELWTEAAELGSMDAHYELGCLFDNGKEVPQDETKAVRHWEKAAMLGHVLSRFNLGWLEHDNGDYGRAVGHYLISAKMGDKKSLDAIKDMFAGGYVTTVQYAEALRGYQVAEEEMRSPERDEYWKALSEWEGESAK</sequence>
<evidence type="ECO:0000256" key="1">
    <source>
        <dbReference type="ARBA" id="ARBA00022723"/>
    </source>
</evidence>
<dbReference type="AlphaFoldDB" id="K0RZA0"/>
<dbReference type="InterPro" id="IPR011990">
    <property type="entry name" value="TPR-like_helical_dom_sf"/>
</dbReference>
<keyword evidence="1" id="KW-0479">Metal-binding</keyword>
<evidence type="ECO:0000256" key="3">
    <source>
        <dbReference type="ARBA" id="ARBA00022833"/>
    </source>
</evidence>
<dbReference type="Gene3D" id="1.25.40.10">
    <property type="entry name" value="Tetratricopeptide repeat domain"/>
    <property type="match status" value="1"/>
</dbReference>
<comment type="caution">
    <text evidence="6">The sequence shown here is derived from an EMBL/GenBank/DDBJ whole genome shotgun (WGS) entry which is preliminary data.</text>
</comment>
<dbReference type="PROSITE" id="PS01360">
    <property type="entry name" value="ZF_MYND_1"/>
    <property type="match status" value="1"/>
</dbReference>
<evidence type="ECO:0000313" key="7">
    <source>
        <dbReference type="Proteomes" id="UP000266841"/>
    </source>
</evidence>
<organism evidence="6 7">
    <name type="scientific">Thalassiosira oceanica</name>
    <name type="common">Marine diatom</name>
    <dbReference type="NCBI Taxonomy" id="159749"/>
    <lineage>
        <taxon>Eukaryota</taxon>
        <taxon>Sar</taxon>
        <taxon>Stramenopiles</taxon>
        <taxon>Ochrophyta</taxon>
        <taxon>Bacillariophyta</taxon>
        <taxon>Coscinodiscophyceae</taxon>
        <taxon>Thalassiosirophycidae</taxon>
        <taxon>Thalassiosirales</taxon>
        <taxon>Thalassiosiraceae</taxon>
        <taxon>Thalassiosira</taxon>
    </lineage>
</organism>